<sequence>MNSLLAIILLIATTGITLNKHYCLGDLKSMAVNAHADHCYEGEAEDIPCCKEISQELRLDELVYHSFDFDATPDLFELAITNHILLKDISHALEQEKPELQYYDPPIPDKDIPVLIQSFLI</sequence>
<evidence type="ECO:0000313" key="1">
    <source>
        <dbReference type="EMBL" id="SNS85026.1"/>
    </source>
</evidence>
<dbReference type="Proteomes" id="UP000198393">
    <property type="component" value="Unassembled WGS sequence"/>
</dbReference>
<dbReference type="NCBIfam" id="NF047658">
    <property type="entry name" value="HYC_CC_PP"/>
    <property type="match status" value="1"/>
</dbReference>
<dbReference type="AlphaFoldDB" id="A0A239HUK8"/>
<keyword evidence="2" id="KW-1185">Reference proteome</keyword>
<reference evidence="1 2" key="1">
    <citation type="submission" date="2017-06" db="EMBL/GenBank/DDBJ databases">
        <authorList>
            <person name="Kim H.J."/>
            <person name="Triplett B.A."/>
        </authorList>
    </citation>
    <scope>NUCLEOTIDE SEQUENCE [LARGE SCALE GENOMIC DNA]</scope>
    <source>
        <strain evidence="1 2">DSM 19307</strain>
    </source>
</reference>
<protein>
    <submittedName>
        <fullName evidence="1">Uncharacterized protein</fullName>
    </submittedName>
</protein>
<dbReference type="RefSeq" id="WP_144017359.1">
    <property type="nucleotide sequence ID" value="NZ_FZPD01000002.1"/>
</dbReference>
<dbReference type="InterPro" id="IPR058512">
    <property type="entry name" value="DUF8199"/>
</dbReference>
<gene>
    <name evidence="1" type="ORF">SAMN05421640_1514</name>
</gene>
<evidence type="ECO:0000313" key="2">
    <source>
        <dbReference type="Proteomes" id="UP000198393"/>
    </source>
</evidence>
<dbReference type="InterPro" id="IPR058060">
    <property type="entry name" value="HYC_CC_PP"/>
</dbReference>
<proteinExistence type="predicted"/>
<dbReference type="Pfam" id="PF26622">
    <property type="entry name" value="DUF8199"/>
    <property type="match status" value="1"/>
</dbReference>
<organism evidence="1 2">
    <name type="scientific">Ekhidna lutea</name>
    <dbReference type="NCBI Taxonomy" id="447679"/>
    <lineage>
        <taxon>Bacteria</taxon>
        <taxon>Pseudomonadati</taxon>
        <taxon>Bacteroidota</taxon>
        <taxon>Cytophagia</taxon>
        <taxon>Cytophagales</taxon>
        <taxon>Reichenbachiellaceae</taxon>
        <taxon>Ekhidna</taxon>
    </lineage>
</organism>
<name>A0A239HUK8_EKHLU</name>
<accession>A0A239HUK8</accession>
<dbReference type="EMBL" id="FZPD01000002">
    <property type="protein sequence ID" value="SNS85026.1"/>
    <property type="molecule type" value="Genomic_DNA"/>
</dbReference>